<dbReference type="EMBL" id="SMGO01000002">
    <property type="protein sequence ID" value="TCK83627.1"/>
    <property type="molecule type" value="Genomic_DNA"/>
</dbReference>
<dbReference type="Proteomes" id="UP000294616">
    <property type="component" value="Unassembled WGS sequence"/>
</dbReference>
<evidence type="ECO:0000259" key="3">
    <source>
        <dbReference type="Pfam" id="PF00149"/>
    </source>
</evidence>
<dbReference type="OrthoDB" id="9775118at2"/>
<evidence type="ECO:0000259" key="4">
    <source>
        <dbReference type="Pfam" id="PF02872"/>
    </source>
</evidence>
<sequence>MKLSIGYLNDVHGYLEPHPELFFEGEEKLIRTAGGYARIMTLVKQMKAENPHTLVFDGGDTFHGTLPLIQSKGEAIMPLLKAFGFSAMVGHWDFAYGAEQLLKLQAGMGYPVLGINVYKKDAGLLLDPYIIIETGGLKIGVIGICSNIIDKTMPKEFSDGITVTDGMKELPGAIQAVKKEGADLVFLLSHNGYPQDIKMLSEIPGIDVCLSAHTHNRLFEPTPVGESIIIQCGCHGAFLGKLDLFIDKGKISDYSYQLVPVTDAVAEDLQTKAMIEEIMRPYQQLKEEFVGETTCLLDRYDTLGSSMDDLLLRSVCDAAKTSLAFSNGWRYGSPISPGKLTKWDLYNMVPMNPPVSVVELTGSEIIKMLEENLERTFSADPMLQMGGYVKRAIGISVYLRIENPKGHRIQQLFIGEEPVEKDKTYKAAFITSQGVPENLGRNRADLGVDVVEAITVFLQKHNPYEPLKGSSYQLV</sequence>
<dbReference type="SUPFAM" id="SSF56300">
    <property type="entry name" value="Metallo-dependent phosphatases"/>
    <property type="match status" value="1"/>
</dbReference>
<reference evidence="5 6" key="1">
    <citation type="submission" date="2019-03" db="EMBL/GenBank/DDBJ databases">
        <title>Genomic Encyclopedia of Archaeal and Bacterial Type Strains, Phase II (KMG-II): from individual species to whole genera.</title>
        <authorList>
            <person name="Goeker M."/>
        </authorList>
    </citation>
    <scope>NUCLEOTIDE SEQUENCE [LARGE SCALE GENOMIC DNA]</scope>
    <source>
        <strain evidence="5 6">DSM 22554</strain>
    </source>
</reference>
<evidence type="ECO:0000313" key="5">
    <source>
        <dbReference type="EMBL" id="TCK83627.1"/>
    </source>
</evidence>
<dbReference type="Gene3D" id="3.90.780.10">
    <property type="entry name" value="5'-Nucleotidase, C-terminal domain"/>
    <property type="match status" value="1"/>
</dbReference>
<dbReference type="RefSeq" id="WP_132224773.1">
    <property type="nucleotide sequence ID" value="NZ_SMGO01000002.1"/>
</dbReference>
<comment type="caution">
    <text evidence="5">The sequence shown here is derived from an EMBL/GenBank/DDBJ whole genome shotgun (WGS) entry which is preliminary data.</text>
</comment>
<evidence type="ECO:0000256" key="1">
    <source>
        <dbReference type="ARBA" id="ARBA00022729"/>
    </source>
</evidence>
<dbReference type="Pfam" id="PF00149">
    <property type="entry name" value="Metallophos"/>
    <property type="match status" value="1"/>
</dbReference>
<dbReference type="InterPro" id="IPR029052">
    <property type="entry name" value="Metallo-depent_PP-like"/>
</dbReference>
<dbReference type="GO" id="GO:0016787">
    <property type="term" value="F:hydrolase activity"/>
    <property type="evidence" value="ECO:0007669"/>
    <property type="project" value="UniProtKB-KW"/>
</dbReference>
<name>A0A4R1LXP0_9SPHI</name>
<dbReference type="PRINTS" id="PR01607">
    <property type="entry name" value="APYRASEFAMLY"/>
</dbReference>
<dbReference type="InterPro" id="IPR008334">
    <property type="entry name" value="5'-Nucleotdase_C"/>
</dbReference>
<dbReference type="PANTHER" id="PTHR11575">
    <property type="entry name" value="5'-NUCLEOTIDASE-RELATED"/>
    <property type="match status" value="1"/>
</dbReference>
<dbReference type="GO" id="GO:0030288">
    <property type="term" value="C:outer membrane-bounded periplasmic space"/>
    <property type="evidence" value="ECO:0007669"/>
    <property type="project" value="TreeGrafter"/>
</dbReference>
<evidence type="ECO:0000313" key="6">
    <source>
        <dbReference type="Proteomes" id="UP000294616"/>
    </source>
</evidence>
<keyword evidence="2" id="KW-0378">Hydrolase</keyword>
<keyword evidence="6" id="KW-1185">Reference proteome</keyword>
<dbReference type="GO" id="GO:0009166">
    <property type="term" value="P:nucleotide catabolic process"/>
    <property type="evidence" value="ECO:0007669"/>
    <property type="project" value="InterPro"/>
</dbReference>
<accession>A0A4R1LXP0</accession>
<comment type="similarity">
    <text evidence="2">Belongs to the 5'-nucleotidase family.</text>
</comment>
<dbReference type="Pfam" id="PF02872">
    <property type="entry name" value="5_nucleotid_C"/>
    <property type="match status" value="1"/>
</dbReference>
<keyword evidence="2" id="KW-0547">Nucleotide-binding</keyword>
<feature type="domain" description="Calcineurin-like phosphoesterase" evidence="3">
    <location>
        <begin position="5"/>
        <end position="216"/>
    </location>
</feature>
<proteinExistence type="inferred from homology"/>
<dbReference type="Gene3D" id="3.60.21.10">
    <property type="match status" value="1"/>
</dbReference>
<dbReference type="InterPro" id="IPR004843">
    <property type="entry name" value="Calcineurin-like_PHP"/>
</dbReference>
<dbReference type="InterPro" id="IPR036907">
    <property type="entry name" value="5'-Nucleotdase_C_sf"/>
</dbReference>
<dbReference type="InterPro" id="IPR006179">
    <property type="entry name" value="5_nucleotidase/apyrase"/>
</dbReference>
<dbReference type="PANTHER" id="PTHR11575:SF24">
    <property type="entry name" value="5'-NUCLEOTIDASE"/>
    <property type="match status" value="1"/>
</dbReference>
<dbReference type="GO" id="GO:0000166">
    <property type="term" value="F:nucleotide binding"/>
    <property type="evidence" value="ECO:0007669"/>
    <property type="project" value="UniProtKB-KW"/>
</dbReference>
<organism evidence="5 6">
    <name type="scientific">Albibacterium bauzanense</name>
    <dbReference type="NCBI Taxonomy" id="653929"/>
    <lineage>
        <taxon>Bacteria</taxon>
        <taxon>Pseudomonadati</taxon>
        <taxon>Bacteroidota</taxon>
        <taxon>Sphingobacteriia</taxon>
        <taxon>Sphingobacteriales</taxon>
        <taxon>Sphingobacteriaceae</taxon>
        <taxon>Albibacterium</taxon>
    </lineage>
</organism>
<feature type="domain" description="5'-Nucleotidase C-terminal" evidence="4">
    <location>
        <begin position="305"/>
        <end position="428"/>
    </location>
</feature>
<keyword evidence="1" id="KW-0732">Signal</keyword>
<gene>
    <name evidence="5" type="ORF">C8N28_2231</name>
</gene>
<dbReference type="AlphaFoldDB" id="A0A4R1LXP0"/>
<dbReference type="SUPFAM" id="SSF55816">
    <property type="entry name" value="5'-nucleotidase (syn. UDP-sugar hydrolase), C-terminal domain"/>
    <property type="match status" value="1"/>
</dbReference>
<evidence type="ECO:0000256" key="2">
    <source>
        <dbReference type="RuleBase" id="RU362119"/>
    </source>
</evidence>
<protein>
    <submittedName>
        <fullName evidence="5">5'-nucleotidase</fullName>
    </submittedName>
</protein>